<comment type="subunit">
    <text evidence="2">Binds SCAR.</text>
</comment>
<dbReference type="PANTHER" id="PTHR10460">
    <property type="entry name" value="ABL INTERACTOR FAMILY MEMBER"/>
    <property type="match status" value="1"/>
</dbReference>
<comment type="function">
    <text evidence="3">Involved in regulation of actin and microtubule organization. Part of a WAVE complex that activates the Arp2/3 complex.</text>
</comment>
<accession>A0A843VF52</accession>
<dbReference type="AlphaFoldDB" id="A0A843VF52"/>
<evidence type="ECO:0000256" key="2">
    <source>
        <dbReference type="ARBA" id="ARBA00011513"/>
    </source>
</evidence>
<dbReference type="InterPro" id="IPR028457">
    <property type="entry name" value="ABI"/>
</dbReference>
<reference evidence="5" key="1">
    <citation type="submission" date="2017-07" db="EMBL/GenBank/DDBJ databases">
        <title>Taro Niue Genome Assembly and Annotation.</title>
        <authorList>
            <person name="Atibalentja N."/>
            <person name="Keating K."/>
            <person name="Fields C.J."/>
        </authorList>
    </citation>
    <scope>NUCLEOTIDE SEQUENCE</scope>
    <source>
        <strain evidence="5">Niue_2</strain>
        <tissue evidence="5">Leaf</tissue>
    </source>
</reference>
<gene>
    <name evidence="5" type="ORF">Taro_027214</name>
</gene>
<evidence type="ECO:0000313" key="6">
    <source>
        <dbReference type="Proteomes" id="UP000652761"/>
    </source>
</evidence>
<feature type="compositionally biased region" description="Low complexity" evidence="4">
    <location>
        <begin position="305"/>
        <end position="318"/>
    </location>
</feature>
<dbReference type="Gene3D" id="6.10.140.1620">
    <property type="match status" value="1"/>
</dbReference>
<keyword evidence="6" id="KW-1185">Reference proteome</keyword>
<feature type="region of interest" description="Disordered" evidence="4">
    <location>
        <begin position="295"/>
        <end position="348"/>
    </location>
</feature>
<evidence type="ECO:0000256" key="1">
    <source>
        <dbReference type="ARBA" id="ARBA00010020"/>
    </source>
</evidence>
<evidence type="ECO:0000256" key="3">
    <source>
        <dbReference type="ARBA" id="ARBA00025223"/>
    </source>
</evidence>
<name>A0A843VF52_COLES</name>
<evidence type="ECO:0000256" key="4">
    <source>
        <dbReference type="SAM" id="MobiDB-lite"/>
    </source>
</evidence>
<comment type="similarity">
    <text evidence="1">Belongs to the ABI family.</text>
</comment>
<sequence>MPPWTAKTPPASAFETGESVSVLPGFSFKGKRREGREETSFSSSKCLLLPLFFSSFCGSLKEWVGDGKCARTSVSGAALVPFTNTGKLAEFHQARFRTVLSSMETLSFPSPSLSIAQDASPSYDELSMQRSLVFSDSLKDLRNLRSQLYSAAEYFELSYINDVQKQISVDSLKDYTVKALVNTVDHLGSVSCKVNGFLDEKVDEVSGTEFRVSSIEQRVRTCQEFIDHEGISQQSLVISTPRNTTLEVIIISVSVDQSLPVSGRHAIAQCQEIDLPREDRELQLFQPAVRLTIRDRPPPVRKFHSPSPLRRARSSSPSRKFHSPSPSPRPGNLQSSEGRAGSPIPASNPSPLYRYASFSRASTFLNSSNNVQRFPDEPRKSTSVLLHAEREDQKEADQNPGKSKRLLRALLSRRKSRRDDMLYMYLDEY</sequence>
<comment type="caution">
    <text evidence="5">The sequence shown here is derived from an EMBL/GenBank/DDBJ whole genome shotgun (WGS) entry which is preliminary data.</text>
</comment>
<organism evidence="5 6">
    <name type="scientific">Colocasia esculenta</name>
    <name type="common">Wild taro</name>
    <name type="synonym">Arum esculentum</name>
    <dbReference type="NCBI Taxonomy" id="4460"/>
    <lineage>
        <taxon>Eukaryota</taxon>
        <taxon>Viridiplantae</taxon>
        <taxon>Streptophyta</taxon>
        <taxon>Embryophyta</taxon>
        <taxon>Tracheophyta</taxon>
        <taxon>Spermatophyta</taxon>
        <taxon>Magnoliopsida</taxon>
        <taxon>Liliopsida</taxon>
        <taxon>Araceae</taxon>
        <taxon>Aroideae</taxon>
        <taxon>Colocasieae</taxon>
        <taxon>Colocasia</taxon>
    </lineage>
</organism>
<proteinExistence type="inferred from homology"/>
<dbReference type="OrthoDB" id="1927036at2759"/>
<protein>
    <submittedName>
        <fullName evidence="5">Uncharacterized protein</fullName>
    </submittedName>
</protein>
<evidence type="ECO:0000313" key="5">
    <source>
        <dbReference type="EMBL" id="MQL94555.1"/>
    </source>
</evidence>
<dbReference type="Proteomes" id="UP000652761">
    <property type="component" value="Unassembled WGS sequence"/>
</dbReference>
<dbReference type="EMBL" id="NMUH01001690">
    <property type="protein sequence ID" value="MQL94555.1"/>
    <property type="molecule type" value="Genomic_DNA"/>
</dbReference>
<dbReference type="PANTHER" id="PTHR10460:SF10">
    <property type="entry name" value="PROTEIN ABIL3"/>
    <property type="match status" value="1"/>
</dbReference>